<dbReference type="SFLD" id="SFLDS00003">
    <property type="entry name" value="Haloacid_Dehalogenase"/>
    <property type="match status" value="1"/>
</dbReference>
<evidence type="ECO:0000256" key="16">
    <source>
        <dbReference type="SAM" id="MobiDB-lite"/>
    </source>
</evidence>
<feature type="binding site" evidence="14">
    <location>
        <position position="329"/>
    </location>
    <ligand>
        <name>Mg(2+)</name>
        <dbReference type="ChEBI" id="CHEBI:18420"/>
    </ligand>
</feature>
<dbReference type="AlphaFoldDB" id="A0A8C7YFE6"/>
<feature type="active site" description="Nucleophile" evidence="13">
    <location>
        <position position="327"/>
    </location>
</feature>
<proteinExistence type="inferred from homology"/>
<evidence type="ECO:0000256" key="8">
    <source>
        <dbReference type="ARBA" id="ARBA00023015"/>
    </source>
</evidence>
<comment type="similarity">
    <text evidence="2 15">Belongs to the HAD-like hydrolase superfamily. EYA family.</text>
</comment>
<feature type="region of interest" description="Disordered" evidence="16">
    <location>
        <begin position="1"/>
        <end position="83"/>
    </location>
</feature>
<reference evidence="17" key="2">
    <citation type="submission" date="2025-09" db="UniProtKB">
        <authorList>
            <consortium name="Ensembl"/>
        </authorList>
    </citation>
    <scope>IDENTIFICATION</scope>
</reference>
<accession>A0A8C7YFE6</accession>
<keyword evidence="11" id="KW-0539">Nucleus</keyword>
<keyword evidence="3" id="KW-0217">Developmental protein</keyword>
<evidence type="ECO:0000256" key="14">
    <source>
        <dbReference type="PIRSR" id="PIRSR628472-2"/>
    </source>
</evidence>
<feature type="active site" description="Proton donor" evidence="13">
    <location>
        <position position="329"/>
    </location>
</feature>
<dbReference type="Gene3D" id="3.40.50.12350">
    <property type="match status" value="1"/>
</dbReference>
<feature type="compositionally biased region" description="Polar residues" evidence="16">
    <location>
        <begin position="63"/>
        <end position="83"/>
    </location>
</feature>
<dbReference type="Proteomes" id="UP000694383">
    <property type="component" value="Unplaced"/>
</dbReference>
<reference evidence="17" key="1">
    <citation type="submission" date="2025-08" db="UniProtKB">
        <authorList>
            <consortium name="Ensembl"/>
        </authorList>
    </citation>
    <scope>IDENTIFICATION</scope>
</reference>
<evidence type="ECO:0000256" key="6">
    <source>
        <dbReference type="ARBA" id="ARBA00022842"/>
    </source>
</evidence>
<name>A0A8C7YFE6_9TELE</name>
<evidence type="ECO:0000256" key="10">
    <source>
        <dbReference type="ARBA" id="ARBA00023163"/>
    </source>
</evidence>
<feature type="compositionally biased region" description="Basic and acidic residues" evidence="16">
    <location>
        <begin position="287"/>
        <end position="302"/>
    </location>
</feature>
<feature type="compositionally biased region" description="Polar residues" evidence="16">
    <location>
        <begin position="11"/>
        <end position="41"/>
    </location>
</feature>
<dbReference type="GO" id="GO:0045739">
    <property type="term" value="P:positive regulation of DNA repair"/>
    <property type="evidence" value="ECO:0007669"/>
    <property type="project" value="TreeGrafter"/>
</dbReference>
<keyword evidence="10" id="KW-0804">Transcription</keyword>
<dbReference type="Pfam" id="PF00702">
    <property type="entry name" value="Hydrolase"/>
    <property type="match status" value="1"/>
</dbReference>
<comment type="cofactor">
    <cofactor evidence="14 15">
        <name>Mg(2+)</name>
        <dbReference type="ChEBI" id="CHEBI:18420"/>
    </cofactor>
    <text evidence="14 15">Binds 1 Mg(2+) ion per subunit.</text>
</comment>
<feature type="compositionally biased region" description="Low complexity" evidence="16">
    <location>
        <begin position="236"/>
        <end position="255"/>
    </location>
</feature>
<evidence type="ECO:0000256" key="5">
    <source>
        <dbReference type="ARBA" id="ARBA00022801"/>
    </source>
</evidence>
<dbReference type="InterPro" id="IPR042577">
    <property type="entry name" value="EYA_dom_metazoan"/>
</dbReference>
<dbReference type="EC" id="3.1.3.48" evidence="15"/>
<comment type="subcellular location">
    <subcellularLocation>
        <location evidence="1">Nucleus</location>
    </subcellularLocation>
</comment>
<evidence type="ECO:0000256" key="4">
    <source>
        <dbReference type="ARBA" id="ARBA00022723"/>
    </source>
</evidence>
<evidence type="ECO:0000256" key="9">
    <source>
        <dbReference type="ARBA" id="ARBA00023159"/>
    </source>
</evidence>
<dbReference type="GeneTree" id="ENSGT00950000182978"/>
<feature type="region of interest" description="Disordered" evidence="16">
    <location>
        <begin position="236"/>
        <end position="319"/>
    </location>
</feature>
<dbReference type="InterPro" id="IPR038102">
    <property type="entry name" value="EYA_dom_sf"/>
</dbReference>
<dbReference type="CDD" id="cd02601">
    <property type="entry name" value="HAD_Eya"/>
    <property type="match status" value="1"/>
</dbReference>
<evidence type="ECO:0000256" key="12">
    <source>
        <dbReference type="ARBA" id="ARBA00051722"/>
    </source>
</evidence>
<comment type="catalytic activity">
    <reaction evidence="12 15">
        <text>O-phospho-L-tyrosyl-[protein] + H2O = L-tyrosyl-[protein] + phosphate</text>
        <dbReference type="Rhea" id="RHEA:10684"/>
        <dbReference type="Rhea" id="RHEA-COMP:10136"/>
        <dbReference type="Rhea" id="RHEA-COMP:20101"/>
        <dbReference type="ChEBI" id="CHEBI:15377"/>
        <dbReference type="ChEBI" id="CHEBI:43474"/>
        <dbReference type="ChEBI" id="CHEBI:46858"/>
        <dbReference type="ChEBI" id="CHEBI:61978"/>
        <dbReference type="EC" id="3.1.3.48"/>
    </reaction>
</comment>
<dbReference type="Ensembl" id="ENSOSIT00000027939.1">
    <property type="protein sequence ID" value="ENSOSIP00000026496.1"/>
    <property type="gene ID" value="ENSOSIG00000009611.1"/>
</dbReference>
<dbReference type="GO" id="GO:0005634">
    <property type="term" value="C:nucleus"/>
    <property type="evidence" value="ECO:0007669"/>
    <property type="project" value="UniProtKB-SubCell"/>
</dbReference>
<keyword evidence="5 15" id="KW-0378">Hydrolase</keyword>
<evidence type="ECO:0000313" key="17">
    <source>
        <dbReference type="Ensembl" id="ENSOSIP00000026496.1"/>
    </source>
</evidence>
<evidence type="ECO:0000256" key="15">
    <source>
        <dbReference type="RuleBase" id="RU362036"/>
    </source>
</evidence>
<dbReference type="PANTHER" id="PTHR10190">
    <property type="entry name" value="EYES ABSENT"/>
    <property type="match status" value="1"/>
</dbReference>
<feature type="binding site" evidence="14">
    <location>
        <position position="327"/>
    </location>
    <ligand>
        <name>Mg(2+)</name>
        <dbReference type="ChEBI" id="CHEBI:18420"/>
    </ligand>
</feature>
<evidence type="ECO:0000256" key="1">
    <source>
        <dbReference type="ARBA" id="ARBA00004123"/>
    </source>
</evidence>
<evidence type="ECO:0000256" key="2">
    <source>
        <dbReference type="ARBA" id="ARBA00010501"/>
    </source>
</evidence>
<evidence type="ECO:0000256" key="11">
    <source>
        <dbReference type="ARBA" id="ARBA00023242"/>
    </source>
</evidence>
<dbReference type="InterPro" id="IPR006545">
    <property type="entry name" value="EYA_dom"/>
</dbReference>
<evidence type="ECO:0000256" key="7">
    <source>
        <dbReference type="ARBA" id="ARBA00022912"/>
    </source>
</evidence>
<evidence type="ECO:0000256" key="13">
    <source>
        <dbReference type="PIRSR" id="PIRSR628472-1"/>
    </source>
</evidence>
<dbReference type="SFLD" id="SFLDG01129">
    <property type="entry name" value="C1.5:_HAD__Beta-PGM__Phosphata"/>
    <property type="match status" value="1"/>
</dbReference>
<protein>
    <recommendedName>
        <fullName evidence="15">Eyes absent homolog</fullName>
        <ecNumber evidence="15">3.1.3.48</ecNumber>
    </recommendedName>
</protein>
<keyword evidence="9" id="KW-0010">Activator</keyword>
<keyword evidence="4 14" id="KW-0479">Metal-binding</keyword>
<dbReference type="FunFam" id="3.40.50.12350:FF:000001">
    <property type="entry name" value="Eyes absent homolog"/>
    <property type="match status" value="1"/>
</dbReference>
<sequence length="591" mass="64537">MEMQDLASPHSRVSGSSESPNGPNLDNSHITNNSMTPNGTEVKTEPMSSGEIASSVADPLDSFSGSAIGTSGFSPRQTHQFSPQIYPSNRTYPHILPTPSSQNMAAYGQTQYTTGMQQAAAYASYPQPGQPYGISAYGPLWAGIKTEGGLSQSQSPGQTGFLSYSSGFTTPQTGQAPYSYQMQGGTFTTTSGLYAGNNSLTNSAGFNSTQQEYPSYPGFGQGQYAQYYNSSPYTSPYMTSNNTSPSTPSTTTTYTLQEPPTGITSQALTDNPAGEYSTIHSPSTPIKDSDSDRLRRASDGKSRGRGRRNNNPSPPPDSDLERVFIWDLDETIIVFHSLLTGSYANRYGRDPPTSVSLGLRMEEMIFNLADTHLFFNDLEECDQVHIDDVSSDDNGQDLSTYNFSADGFHAAATSANLCLATGVRGGVDWMRKLAFRYRRVKEIYTTYKNNVGGLLGPAKREAWLQLRAEIEALTDSWLTLALKALTLIHSRSNCVNILVTTTQLIPALAKVLLYGLGVVFPIENIYSATKIGKESCFERVIQRFGRKVVYIVVGDGVEEEQGSKKHNMPFWRISSHSDLMALHHALDLEYL</sequence>
<organism evidence="17 18">
    <name type="scientific">Oryzias sinensis</name>
    <name type="common">Chinese medaka</name>
    <dbReference type="NCBI Taxonomy" id="183150"/>
    <lineage>
        <taxon>Eukaryota</taxon>
        <taxon>Metazoa</taxon>
        <taxon>Chordata</taxon>
        <taxon>Craniata</taxon>
        <taxon>Vertebrata</taxon>
        <taxon>Euteleostomi</taxon>
        <taxon>Actinopterygii</taxon>
        <taxon>Neopterygii</taxon>
        <taxon>Teleostei</taxon>
        <taxon>Neoteleostei</taxon>
        <taxon>Acanthomorphata</taxon>
        <taxon>Ovalentaria</taxon>
        <taxon>Atherinomorphae</taxon>
        <taxon>Beloniformes</taxon>
        <taxon>Adrianichthyidae</taxon>
        <taxon>Oryziinae</taxon>
        <taxon>Oryzias</taxon>
    </lineage>
</organism>
<keyword evidence="7 15" id="KW-0904">Protein phosphatase</keyword>
<dbReference type="InterPro" id="IPR028472">
    <property type="entry name" value="EYA"/>
</dbReference>
<keyword evidence="8 15" id="KW-0805">Transcription regulation</keyword>
<evidence type="ECO:0000313" key="18">
    <source>
        <dbReference type="Proteomes" id="UP000694383"/>
    </source>
</evidence>
<evidence type="ECO:0000256" key="3">
    <source>
        <dbReference type="ARBA" id="ARBA00022473"/>
    </source>
</evidence>
<keyword evidence="18" id="KW-1185">Reference proteome</keyword>
<dbReference type="GO" id="GO:0030154">
    <property type="term" value="P:cell differentiation"/>
    <property type="evidence" value="ECO:0007669"/>
    <property type="project" value="TreeGrafter"/>
</dbReference>
<feature type="compositionally biased region" description="Polar residues" evidence="16">
    <location>
        <begin position="256"/>
        <end position="269"/>
    </location>
</feature>
<dbReference type="GO" id="GO:0004725">
    <property type="term" value="F:protein tyrosine phosphatase activity"/>
    <property type="evidence" value="ECO:0007669"/>
    <property type="project" value="UniProtKB-EC"/>
</dbReference>
<feature type="binding site" evidence="14">
    <location>
        <position position="555"/>
    </location>
    <ligand>
        <name>Mg(2+)</name>
        <dbReference type="ChEBI" id="CHEBI:18420"/>
    </ligand>
</feature>
<dbReference type="GO" id="GO:2001240">
    <property type="term" value="P:negative regulation of extrinsic apoptotic signaling pathway in absence of ligand"/>
    <property type="evidence" value="ECO:0007669"/>
    <property type="project" value="TreeGrafter"/>
</dbReference>
<keyword evidence="6 14" id="KW-0460">Magnesium</keyword>
<dbReference type="NCBIfam" id="TIGR01658">
    <property type="entry name" value="EYA-cons_domain"/>
    <property type="match status" value="1"/>
</dbReference>
<dbReference type="GO" id="GO:0046872">
    <property type="term" value="F:metal ion binding"/>
    <property type="evidence" value="ECO:0007669"/>
    <property type="project" value="UniProtKB-KW"/>
</dbReference>
<dbReference type="PANTHER" id="PTHR10190:SF11">
    <property type="entry name" value="EYES ABSENT HOMOLOG 1"/>
    <property type="match status" value="1"/>
</dbReference>